<dbReference type="EMBL" id="SRSO01000018">
    <property type="protein sequence ID" value="TGV01958.1"/>
    <property type="molecule type" value="Genomic_DNA"/>
</dbReference>
<dbReference type="OrthoDB" id="1446480at2"/>
<dbReference type="AlphaFoldDB" id="A0A4S1DWR2"/>
<dbReference type="RefSeq" id="WP_135877682.1">
    <property type="nucleotide sequence ID" value="NZ_SRSO01000018.1"/>
</dbReference>
<name>A0A4S1DWR2_9FLAO</name>
<gene>
    <name evidence="1" type="ORF">EM932_13305</name>
</gene>
<proteinExistence type="predicted"/>
<accession>A0A4S1DWR2</accession>
<sequence length="142" mass="16214">MKYLFILLSFAFVDNRCSESKIDQEAISVEYTTQSRGRYKNIKINKKTISIIDKKGNTPLSKTCSEAHWNILLKALKPINVENMPNLKAPSEDRFFDGAAIARLKIIYDGTTYETQPFDHGNPSKEIKELVKEILSISENIE</sequence>
<comment type="caution">
    <text evidence="1">The sequence shown here is derived from an EMBL/GenBank/DDBJ whole genome shotgun (WGS) entry which is preliminary data.</text>
</comment>
<protein>
    <submittedName>
        <fullName evidence="1">Uncharacterized protein</fullName>
    </submittedName>
</protein>
<evidence type="ECO:0000313" key="1">
    <source>
        <dbReference type="EMBL" id="TGV01958.1"/>
    </source>
</evidence>
<organism evidence="1 2">
    <name type="scientific">Flavivirga rizhaonensis</name>
    <dbReference type="NCBI Taxonomy" id="2559571"/>
    <lineage>
        <taxon>Bacteria</taxon>
        <taxon>Pseudomonadati</taxon>
        <taxon>Bacteroidota</taxon>
        <taxon>Flavobacteriia</taxon>
        <taxon>Flavobacteriales</taxon>
        <taxon>Flavobacteriaceae</taxon>
        <taxon>Flavivirga</taxon>
    </lineage>
</organism>
<dbReference type="Proteomes" id="UP000307602">
    <property type="component" value="Unassembled WGS sequence"/>
</dbReference>
<reference evidence="1 2" key="1">
    <citation type="submission" date="2019-04" db="EMBL/GenBank/DDBJ databases">
        <authorList>
            <person name="Liu A."/>
        </authorList>
    </citation>
    <scope>NUCLEOTIDE SEQUENCE [LARGE SCALE GENOMIC DNA]</scope>
    <source>
        <strain evidence="1 2">RZ03</strain>
    </source>
</reference>
<keyword evidence="2" id="KW-1185">Reference proteome</keyword>
<evidence type="ECO:0000313" key="2">
    <source>
        <dbReference type="Proteomes" id="UP000307602"/>
    </source>
</evidence>